<organism evidence="2 3">
    <name type="scientific">Candidatus Berkelbacteria bacterium Athens1014_28</name>
    <dbReference type="NCBI Taxonomy" id="2017145"/>
    <lineage>
        <taxon>Bacteria</taxon>
        <taxon>Candidatus Berkelbacteria</taxon>
    </lineage>
</organism>
<keyword evidence="1" id="KW-1133">Transmembrane helix</keyword>
<proteinExistence type="predicted"/>
<evidence type="ECO:0000313" key="3">
    <source>
        <dbReference type="Proteomes" id="UP000316495"/>
    </source>
</evidence>
<keyword evidence="1" id="KW-0472">Membrane</keyword>
<gene>
    <name evidence="2" type="ORF">Athens101428_690</name>
</gene>
<feature type="transmembrane region" description="Helical" evidence="1">
    <location>
        <begin position="46"/>
        <end position="70"/>
    </location>
</feature>
<name>A0A554LKH1_9BACT</name>
<evidence type="ECO:0000313" key="2">
    <source>
        <dbReference type="EMBL" id="TSC93373.1"/>
    </source>
</evidence>
<protein>
    <submittedName>
        <fullName evidence="2">Uncharacterized protein</fullName>
    </submittedName>
</protein>
<reference evidence="2 3" key="1">
    <citation type="submission" date="2017-07" db="EMBL/GenBank/DDBJ databases">
        <title>Mechanisms for carbon and nitrogen cycling indicate functional differentiation within the Candidate Phyla Radiation.</title>
        <authorList>
            <person name="Danczak R.E."/>
            <person name="Johnston M.D."/>
            <person name="Kenah C."/>
            <person name="Slattery M."/>
            <person name="Wrighton K.C."/>
            <person name="Wilkins M.J."/>
        </authorList>
    </citation>
    <scope>NUCLEOTIDE SEQUENCE [LARGE SCALE GENOMIC DNA]</scope>
    <source>
        <strain evidence="2">Athens1014_28</strain>
    </source>
</reference>
<dbReference type="EMBL" id="VMGN01000046">
    <property type="protein sequence ID" value="TSC93373.1"/>
    <property type="molecule type" value="Genomic_DNA"/>
</dbReference>
<comment type="caution">
    <text evidence="2">The sequence shown here is derived from an EMBL/GenBank/DDBJ whole genome shotgun (WGS) entry which is preliminary data.</text>
</comment>
<dbReference type="AlphaFoldDB" id="A0A554LKH1"/>
<evidence type="ECO:0000256" key="1">
    <source>
        <dbReference type="SAM" id="Phobius"/>
    </source>
</evidence>
<dbReference type="Proteomes" id="UP000316495">
    <property type="component" value="Unassembled WGS sequence"/>
</dbReference>
<keyword evidence="1" id="KW-0812">Transmembrane</keyword>
<sequence>MSSSIVWLISSFHGIGSKMNYKLSLIYRHPPSSVIGGLRRAGRFSLMVLSVFISDNKSVVVFTSIFLYSLRVTKQMTKIKP</sequence>
<accession>A0A554LKH1</accession>